<gene>
    <name evidence="1" type="ORF">RhiirC2_759824</name>
</gene>
<protein>
    <submittedName>
        <fullName evidence="1">Uncharacterized protein</fullName>
    </submittedName>
</protein>
<sequence>MSKTNFSSKNSDELNKENNKIIECDEYLNVHSFNLYMDIVSTLFQKVINDNSAGYSSTELTGNLIKWDIRVDDDKIKLEVF</sequence>
<organism evidence="1 2">
    <name type="scientific">Rhizophagus irregularis</name>
    <dbReference type="NCBI Taxonomy" id="588596"/>
    <lineage>
        <taxon>Eukaryota</taxon>
        <taxon>Fungi</taxon>
        <taxon>Fungi incertae sedis</taxon>
        <taxon>Mucoromycota</taxon>
        <taxon>Glomeromycotina</taxon>
        <taxon>Glomeromycetes</taxon>
        <taxon>Glomerales</taxon>
        <taxon>Glomeraceae</taxon>
        <taxon>Rhizophagus</taxon>
    </lineage>
</organism>
<dbReference type="Proteomes" id="UP000233469">
    <property type="component" value="Unassembled WGS sequence"/>
</dbReference>
<comment type="caution">
    <text evidence="1">The sequence shown here is derived from an EMBL/GenBank/DDBJ whole genome shotgun (WGS) entry which is preliminary data.</text>
</comment>
<evidence type="ECO:0000313" key="1">
    <source>
        <dbReference type="EMBL" id="PKK62212.1"/>
    </source>
</evidence>
<accession>A0A2N1MKR0</accession>
<reference evidence="1 2" key="2">
    <citation type="submission" date="2017-10" db="EMBL/GenBank/DDBJ databases">
        <title>Extensive intraspecific genome diversity in a model arbuscular mycorrhizal fungus.</title>
        <authorList>
            <person name="Chen E.C.H."/>
            <person name="Morin E."/>
            <person name="Baudet D."/>
            <person name="Noel J."/>
            <person name="Ndikumana S."/>
            <person name="Charron P."/>
            <person name="St-Onge C."/>
            <person name="Giorgi J."/>
            <person name="Grigoriev I.V."/>
            <person name="Roux C."/>
            <person name="Martin F.M."/>
            <person name="Corradi N."/>
        </authorList>
    </citation>
    <scope>NUCLEOTIDE SEQUENCE [LARGE SCALE GENOMIC DNA]</scope>
    <source>
        <strain evidence="1 2">C2</strain>
    </source>
</reference>
<dbReference type="EMBL" id="LLXL01001987">
    <property type="protein sequence ID" value="PKK62212.1"/>
    <property type="molecule type" value="Genomic_DNA"/>
</dbReference>
<dbReference type="AlphaFoldDB" id="A0A2N1MKR0"/>
<feature type="non-terminal residue" evidence="1">
    <location>
        <position position="81"/>
    </location>
</feature>
<proteinExistence type="predicted"/>
<name>A0A2N1MKR0_9GLOM</name>
<evidence type="ECO:0000313" key="2">
    <source>
        <dbReference type="Proteomes" id="UP000233469"/>
    </source>
</evidence>
<reference evidence="1 2" key="1">
    <citation type="submission" date="2016-04" db="EMBL/GenBank/DDBJ databases">
        <title>Genome analyses suggest a sexual origin of heterokaryosis in a supposedly ancient asexual fungus.</title>
        <authorList>
            <person name="Ropars J."/>
            <person name="Sedzielewska K."/>
            <person name="Noel J."/>
            <person name="Charron P."/>
            <person name="Farinelli L."/>
            <person name="Marton T."/>
            <person name="Kruger M."/>
            <person name="Pelin A."/>
            <person name="Brachmann A."/>
            <person name="Corradi N."/>
        </authorList>
    </citation>
    <scope>NUCLEOTIDE SEQUENCE [LARGE SCALE GENOMIC DNA]</scope>
    <source>
        <strain evidence="1 2">C2</strain>
    </source>
</reference>